<gene>
    <name evidence="2" type="ORF">FPE_LOCUS9067</name>
</gene>
<dbReference type="EMBL" id="OU503040">
    <property type="protein sequence ID" value="CAI9761637.1"/>
    <property type="molecule type" value="Genomic_DNA"/>
</dbReference>
<dbReference type="Proteomes" id="UP000834106">
    <property type="component" value="Chromosome 5"/>
</dbReference>
<evidence type="ECO:0000313" key="2">
    <source>
        <dbReference type="EMBL" id="CAI9761637.1"/>
    </source>
</evidence>
<protein>
    <submittedName>
        <fullName evidence="2">Uncharacterized protein</fullName>
    </submittedName>
</protein>
<name>A0AAD2DNZ5_9LAMI</name>
<accession>A0AAD2DNZ5</accession>
<sequence>MPHKEPVSQGVVHFVIERYEEQQSSPRIEGQSQSSQSRYEPMTELSSRTMRTLFGELTRNIVEQANCNNGPKNGNFVANEGPTIRPQINQPVNQDVGVLYDPNVMLRNQNLEIVHDQMVFGVRHVIRPTYTKPYSDWADQTYLWPRGYKVPEFSLFTSLGEMSTLAHIRRFTLQIGEVNDYHKMRLFPSSLT</sequence>
<reference evidence="2" key="1">
    <citation type="submission" date="2023-05" db="EMBL/GenBank/DDBJ databases">
        <authorList>
            <person name="Huff M."/>
        </authorList>
    </citation>
    <scope>NUCLEOTIDE SEQUENCE</scope>
</reference>
<feature type="compositionally biased region" description="Polar residues" evidence="1">
    <location>
        <begin position="22"/>
        <end position="43"/>
    </location>
</feature>
<evidence type="ECO:0000313" key="3">
    <source>
        <dbReference type="Proteomes" id="UP000834106"/>
    </source>
</evidence>
<proteinExistence type="predicted"/>
<dbReference type="AlphaFoldDB" id="A0AAD2DNZ5"/>
<feature type="region of interest" description="Disordered" evidence="1">
    <location>
        <begin position="20"/>
        <end position="43"/>
    </location>
</feature>
<evidence type="ECO:0000256" key="1">
    <source>
        <dbReference type="SAM" id="MobiDB-lite"/>
    </source>
</evidence>
<organism evidence="2 3">
    <name type="scientific">Fraxinus pennsylvanica</name>
    <dbReference type="NCBI Taxonomy" id="56036"/>
    <lineage>
        <taxon>Eukaryota</taxon>
        <taxon>Viridiplantae</taxon>
        <taxon>Streptophyta</taxon>
        <taxon>Embryophyta</taxon>
        <taxon>Tracheophyta</taxon>
        <taxon>Spermatophyta</taxon>
        <taxon>Magnoliopsida</taxon>
        <taxon>eudicotyledons</taxon>
        <taxon>Gunneridae</taxon>
        <taxon>Pentapetalae</taxon>
        <taxon>asterids</taxon>
        <taxon>lamiids</taxon>
        <taxon>Lamiales</taxon>
        <taxon>Oleaceae</taxon>
        <taxon>Oleeae</taxon>
        <taxon>Fraxinus</taxon>
    </lineage>
</organism>
<keyword evidence="3" id="KW-1185">Reference proteome</keyword>